<dbReference type="Proteomes" id="UP000469952">
    <property type="component" value="Unassembled WGS sequence"/>
</dbReference>
<evidence type="ECO:0000313" key="4">
    <source>
        <dbReference type="Proteomes" id="UP000469952"/>
    </source>
</evidence>
<evidence type="ECO:0000313" key="3">
    <source>
        <dbReference type="EMBL" id="MQR27488.1"/>
    </source>
</evidence>
<dbReference type="Pfam" id="PF20434">
    <property type="entry name" value="BD-FAE"/>
    <property type="match status" value="1"/>
</dbReference>
<feature type="domain" description="BD-FAE-like" evidence="2">
    <location>
        <begin position="21"/>
        <end position="218"/>
    </location>
</feature>
<reference evidence="3 4" key="1">
    <citation type="submission" date="2019-10" db="EMBL/GenBank/DDBJ databases">
        <title>WGS of Leuconostoc mesenteroides.</title>
        <authorList>
            <person name="Melo Bolivar J."/>
            <person name="Marino-Ramirez L."/>
            <person name="Villamil Diaz L.M."/>
        </authorList>
    </citation>
    <scope>NUCLEOTIDE SEQUENCE [LARGE SCALE GENOMIC DNA]</scope>
    <source>
        <strain evidence="3 4">M11</strain>
    </source>
</reference>
<dbReference type="InterPro" id="IPR050300">
    <property type="entry name" value="GDXG_lipolytic_enzyme"/>
</dbReference>
<organism evidence="3 4">
    <name type="scientific">Leuconostoc mesenteroides</name>
    <dbReference type="NCBI Taxonomy" id="1245"/>
    <lineage>
        <taxon>Bacteria</taxon>
        <taxon>Bacillati</taxon>
        <taxon>Bacillota</taxon>
        <taxon>Bacilli</taxon>
        <taxon>Lactobacillales</taxon>
        <taxon>Lactobacillaceae</taxon>
        <taxon>Leuconostoc</taxon>
    </lineage>
</organism>
<accession>A0A843Z3V2</accession>
<name>A0A843Z3V2_LEUME</name>
<dbReference type="AlphaFoldDB" id="A0A843Z3V2"/>
<dbReference type="EMBL" id="WIPA01000022">
    <property type="protein sequence ID" value="MQR27488.1"/>
    <property type="molecule type" value="Genomic_DNA"/>
</dbReference>
<comment type="caution">
    <text evidence="3">The sequence shown here is derived from an EMBL/GenBank/DDBJ whole genome shotgun (WGS) entry which is preliminary data.</text>
</comment>
<dbReference type="GO" id="GO:0016787">
    <property type="term" value="F:hydrolase activity"/>
    <property type="evidence" value="ECO:0007669"/>
    <property type="project" value="UniProtKB-KW"/>
</dbReference>
<dbReference type="SUPFAM" id="SSF53474">
    <property type="entry name" value="alpha/beta-Hydrolases"/>
    <property type="match status" value="1"/>
</dbReference>
<evidence type="ECO:0000259" key="2">
    <source>
        <dbReference type="Pfam" id="PF20434"/>
    </source>
</evidence>
<keyword evidence="1 3" id="KW-0378">Hydrolase</keyword>
<dbReference type="InterPro" id="IPR029058">
    <property type="entry name" value="AB_hydrolase_fold"/>
</dbReference>
<dbReference type="RefSeq" id="WP_059442658.1">
    <property type="nucleotide sequence ID" value="NZ_BCMP01000046.1"/>
</dbReference>
<dbReference type="PANTHER" id="PTHR48081">
    <property type="entry name" value="AB HYDROLASE SUPERFAMILY PROTEIN C4A8.06C"/>
    <property type="match status" value="1"/>
</dbReference>
<proteinExistence type="predicted"/>
<protein>
    <submittedName>
        <fullName evidence="3">Alpha/beta hydrolase fold domain-containing protein</fullName>
    </submittedName>
</protein>
<dbReference type="InterPro" id="IPR049492">
    <property type="entry name" value="BD-FAE-like_dom"/>
</dbReference>
<sequence>MSETINQSKHYYGRSQSQFGDLCIPVQSKKEKLPIVVTIHGGFWLNQYGLEELNPICTNLNQLGFATWNIEYRRLGELDGGFPGTYNDVINGINFVKKLAERYPIDISRVILMGHSAGGHLALWSTATIFNQSLKNDTKLISLEIAPTLVVSLAGISILEDAKKCFETKEGPNLVTNIIGSSDINSVSPNKLLPLGIPIIMVHGLDDADVDPKMTKKFGSEAENLGDDVSYVIMESANHFDLIDPKTPIWKSTIATIRNKI</sequence>
<dbReference type="Gene3D" id="3.40.50.1820">
    <property type="entry name" value="alpha/beta hydrolase"/>
    <property type="match status" value="1"/>
</dbReference>
<dbReference type="PANTHER" id="PTHR48081:SF33">
    <property type="entry name" value="KYNURENINE FORMAMIDASE"/>
    <property type="match status" value="1"/>
</dbReference>
<evidence type="ECO:0000256" key="1">
    <source>
        <dbReference type="ARBA" id="ARBA00022801"/>
    </source>
</evidence>
<gene>
    <name evidence="3" type="ORF">GFV13_09605</name>
</gene>